<feature type="domain" description="Trs120/TRAPPC9 fourth Ig-like" evidence="8">
    <location>
        <begin position="1079"/>
        <end position="1195"/>
    </location>
</feature>
<dbReference type="PhylomeDB" id="A0A061B3C5"/>
<protein>
    <submittedName>
        <fullName evidence="9">CYFA0S08e04368g1_1</fullName>
    </submittedName>
</protein>
<feature type="domain" description="Trs120/TRAPPC9 N-terminal" evidence="4">
    <location>
        <begin position="5"/>
        <end position="295"/>
    </location>
</feature>
<dbReference type="Pfam" id="PF26254">
    <property type="entry name" value="Ig_TRAPPC9-Trs120_1st"/>
    <property type="match status" value="1"/>
</dbReference>
<dbReference type="InterPro" id="IPR013935">
    <property type="entry name" value="Trs120_TRAPPC9"/>
</dbReference>
<dbReference type="InterPro" id="IPR058565">
    <property type="entry name" value="Ig_TRAPPC9_Trs120_1st"/>
</dbReference>
<feature type="domain" description="Trs120/TRAPPC9 TPR region" evidence="5">
    <location>
        <begin position="361"/>
        <end position="594"/>
    </location>
</feature>
<evidence type="ECO:0000256" key="2">
    <source>
        <dbReference type="ARBA" id="ARBA00023034"/>
    </source>
</evidence>
<dbReference type="InterPro" id="IPR058564">
    <property type="entry name" value="TPR_TRAPPC9_Trs120"/>
</dbReference>
<dbReference type="GO" id="GO:0005802">
    <property type="term" value="C:trans-Golgi network"/>
    <property type="evidence" value="ECO:0007669"/>
    <property type="project" value="TreeGrafter"/>
</dbReference>
<dbReference type="PANTHER" id="PTHR21512">
    <property type="entry name" value="TRAFFICKING PROTEIN PARTICLE COMPLEX SUBUNIT 9"/>
    <property type="match status" value="1"/>
</dbReference>
<dbReference type="OrthoDB" id="27962at2759"/>
<dbReference type="Pfam" id="PF26283">
    <property type="entry name" value="Ig_TRAPPC9-Trs120_4th"/>
    <property type="match status" value="1"/>
</dbReference>
<keyword evidence="2" id="KW-0333">Golgi apparatus</keyword>
<dbReference type="Pfam" id="PF26282">
    <property type="entry name" value="Ig_TRAPPC9-Trs120_3rd"/>
    <property type="match status" value="1"/>
</dbReference>
<evidence type="ECO:0000256" key="3">
    <source>
        <dbReference type="SAM" id="MobiDB-lite"/>
    </source>
</evidence>
<reference evidence="9" key="1">
    <citation type="journal article" date="2014" name="Genome Announc.">
        <title>Genome sequence of the yeast Cyberlindnera fabianii (Hansenula fabianii).</title>
        <authorList>
            <person name="Freel K.C."/>
            <person name="Sarilar V."/>
            <person name="Neuveglise C."/>
            <person name="Devillers H."/>
            <person name="Friedrich A."/>
            <person name="Schacherer J."/>
        </authorList>
    </citation>
    <scope>NUCLEOTIDE SEQUENCE</scope>
    <source>
        <strain evidence="9">YJS4271</strain>
    </source>
</reference>
<dbReference type="AlphaFoldDB" id="A0A061B3C5"/>
<comment type="subcellular location">
    <subcellularLocation>
        <location evidence="1">Golgi apparatus</location>
    </subcellularLocation>
</comment>
<evidence type="ECO:0000259" key="5">
    <source>
        <dbReference type="Pfam" id="PF26251"/>
    </source>
</evidence>
<dbReference type="EMBL" id="LK052893">
    <property type="protein sequence ID" value="CDR42167.1"/>
    <property type="molecule type" value="Genomic_DNA"/>
</dbReference>
<evidence type="ECO:0000256" key="1">
    <source>
        <dbReference type="ARBA" id="ARBA00004555"/>
    </source>
</evidence>
<dbReference type="Pfam" id="PF26280">
    <property type="entry name" value="Ig_TRAPPC9-Trs120_2nd"/>
    <property type="match status" value="1"/>
</dbReference>
<feature type="region of interest" description="Disordered" evidence="3">
    <location>
        <begin position="312"/>
        <end position="352"/>
    </location>
</feature>
<feature type="domain" description="Trs120/TRAPPC9 first Ig-like" evidence="6">
    <location>
        <begin position="617"/>
        <end position="781"/>
    </location>
</feature>
<proteinExistence type="predicted"/>
<feature type="domain" description="Trs120/TRAPPC9 third Ig-like" evidence="7">
    <location>
        <begin position="921"/>
        <end position="1074"/>
    </location>
</feature>
<sequence>MDYHAYTAPARVRALLVPLGSLTNDRFHELSQELSQAFEVRLVDVTPTRTQQFNPQGFPSGRVFYEFSTSLDNQESMFLHDFEPFRKTFVVIGITDQINSSIEDEIKQLKKIYKSSIVHCAVVFGEKQEQIGPTNSENVFHCTKQSTPETVMCDVTRQLLDELSSYISSYQHITLRSPGTLGSNDRAKPMTSTKSKRISSGSSIGLSLSSDLSSSKITIKTPTERRYARVKGRQAKILGNLLLLAGKYSDALNELTEAIVQLKAGNDYLWLGSALEAAGVCIFMLTYLGMSYQIPHALASVINSSSAASVISPSPTPTASPRSSIATTINGSSPAPVHANGSPNGSSTSRQSVELEKIPVEDLLYKIMSKVFHLYESSQNDSEDYVPNLVYCESILRFLRFMTVLNIGGGLNDQTRNHIVKGSAITLHNQNDAFEKSDILRLSQKIMTVQLKNMDVLSQTRIYTSMASLYGALGYERKKSFMLRTLFVSLRTHLNGERGTDIVGPIYDLEDVINTVLSTYGISLSTESDIKDAFSPKWMQLHKSIIKLCINVCQEIQDYKTVVALQSMLLTRYLDALTDNEQHRVFAEIQEVSHKHAVPTFYFDPFLLRGVYLVRPPNPPKKQTKTALINNKPANPVIYNPYTKTEAVEKNYLVKGELSEFLVVVQNPFAFPITINDIKIPNMDIFRNHFTVAPKSVQKIHILTKPLKDGHFEIESVTIRINDFTSQPFRIAKSQKVKHVKKLKEKQEQTTNILSAYMTNINSSNILDRVDTDTLTIDVIPAQPSLQVLNSPDPLMLLEGGTHRLSLILKNNSPVSVNALDFTVWDSTLDPLKKMLEDKSQPATEVYEFEYYLYKKSLKILSDFTEIEPFEEKTLELEVQGKRGVKQISLGIDYGHSEEGGDAFTRTLQVPITAIVHSSTDLADCDVVPLVQDISSDKYDIWEYVNKNSGAISDWCLFLLDIRNLWNKAMSIEVEYEGFKSSGFIVPMETKRLVLPIKRIELDYENLKPIPSLSGKQYVVPKISRAEDQYQREMFWYREEILKRIKGTWRAGGINGELELRAIRLAQKKLNVLKVDRVSIDIEVENSEKTGVHHLVKTGDFVTVDVKITNNSDRIIKGVIRNIPTANSFGPVERRLLFNGMLQQPLKKPLPPKESYTLQIGAVVLERGEYEWGVLLDEQDSDIQHVSRTPLRIRAL</sequence>
<feature type="compositionally biased region" description="Low complexity" evidence="3">
    <location>
        <begin position="312"/>
        <end position="329"/>
    </location>
</feature>
<dbReference type="PANTHER" id="PTHR21512:SF5">
    <property type="entry name" value="TRAFFICKING PROTEIN PARTICLE COMPLEX SUBUNIT 9"/>
    <property type="match status" value="1"/>
</dbReference>
<dbReference type="InterPro" id="IPR058567">
    <property type="entry name" value="Ig_TRAPPC9_Trs120_3rd"/>
</dbReference>
<evidence type="ECO:0000259" key="4">
    <source>
        <dbReference type="Pfam" id="PF08626"/>
    </source>
</evidence>
<dbReference type="VEuPathDB" id="FungiDB:BON22_4207"/>
<evidence type="ECO:0000313" key="9">
    <source>
        <dbReference type="EMBL" id="CDR42167.1"/>
    </source>
</evidence>
<gene>
    <name evidence="9" type="ORF">CYFA0S_08e04368g</name>
</gene>
<evidence type="ECO:0000259" key="6">
    <source>
        <dbReference type="Pfam" id="PF26254"/>
    </source>
</evidence>
<dbReference type="Pfam" id="PF08626">
    <property type="entry name" value="TRAPPC9-Trs120"/>
    <property type="match status" value="1"/>
</dbReference>
<accession>A0A061B3C5</accession>
<feature type="region of interest" description="Disordered" evidence="3">
    <location>
        <begin position="181"/>
        <end position="202"/>
    </location>
</feature>
<evidence type="ECO:0000259" key="8">
    <source>
        <dbReference type="Pfam" id="PF26283"/>
    </source>
</evidence>
<evidence type="ECO:0000259" key="7">
    <source>
        <dbReference type="Pfam" id="PF26282"/>
    </source>
</evidence>
<feature type="compositionally biased region" description="Polar residues" evidence="3">
    <location>
        <begin position="341"/>
        <end position="352"/>
    </location>
</feature>
<dbReference type="Pfam" id="PF26251">
    <property type="entry name" value="TPR_TRAPPC9-Trs120"/>
    <property type="match status" value="1"/>
</dbReference>
<organism evidence="9">
    <name type="scientific">Cyberlindnera fabianii</name>
    <name type="common">Yeast</name>
    <name type="synonym">Hansenula fabianii</name>
    <dbReference type="NCBI Taxonomy" id="36022"/>
    <lineage>
        <taxon>Eukaryota</taxon>
        <taxon>Fungi</taxon>
        <taxon>Dikarya</taxon>
        <taxon>Ascomycota</taxon>
        <taxon>Saccharomycotina</taxon>
        <taxon>Saccharomycetes</taxon>
        <taxon>Phaffomycetales</taxon>
        <taxon>Phaffomycetaceae</taxon>
        <taxon>Cyberlindnera</taxon>
    </lineage>
</organism>
<name>A0A061B3C5_CYBFA</name>
<dbReference type="InterPro" id="IPR058568">
    <property type="entry name" value="Ig_TRAPPC9_Trs120_4th"/>
</dbReference>
<dbReference type="InterPro" id="IPR058563">
    <property type="entry name" value="Trs120_TRAPPC9_N"/>
</dbReference>